<feature type="transmembrane region" description="Helical" evidence="1">
    <location>
        <begin position="139"/>
        <end position="163"/>
    </location>
</feature>
<dbReference type="Proteomes" id="UP000295818">
    <property type="component" value="Unassembled WGS sequence"/>
</dbReference>
<feature type="transmembrane region" description="Helical" evidence="1">
    <location>
        <begin position="110"/>
        <end position="127"/>
    </location>
</feature>
<feature type="transmembrane region" description="Helical" evidence="1">
    <location>
        <begin position="53"/>
        <end position="73"/>
    </location>
</feature>
<feature type="transmembrane region" description="Helical" evidence="1">
    <location>
        <begin position="362"/>
        <end position="384"/>
    </location>
</feature>
<feature type="transmembrane region" description="Helical" evidence="1">
    <location>
        <begin position="337"/>
        <end position="355"/>
    </location>
</feature>
<protein>
    <recommendedName>
        <fullName evidence="4">4-amino-4-deoxy-L-arabinose transferase-like glycosyltransferase</fullName>
    </recommendedName>
</protein>
<feature type="transmembrane region" description="Helical" evidence="1">
    <location>
        <begin position="467"/>
        <end position="486"/>
    </location>
</feature>
<evidence type="ECO:0000313" key="2">
    <source>
        <dbReference type="EMBL" id="TCO11110.1"/>
    </source>
</evidence>
<sequence length="777" mass="83787">MNLALVSRDRPRMHRADVSHGTSARLLPWLLPFLVAVISLLSLEVPLGPIAKYTLYFALAVAMPGILILRGLWRSTGNWAEDFGLGSAVGAVYQLAGWAIFTALGWQGWLVVWPALALIAFAALPRLRKYWRIAEPRPLPLWWTWGMVIAAAVLLGGTVLGAMKYHPPPPDGTSYYQDLLYHLSMLSELTRSVPPQLPQVAGESLEYHWFPNADMAASVDITKLSPIIVLYRLWLLPQVLVALLVFATLARTVSRAWWTGVLAAAALAGPNLFLYIDTSVNLSPPLSLLSPSQTFGMTAGVVAGIFLIELLIRGAGGKGLWLLALTVAVVGGGSKPAILPILVGAVGLLALLLLIRDRRLPWRFIAAGSLLVAAAVGTMVTVAGSTSGSGLQLLAVVKTQGGYLAATKDPTPAGAGGVILPALTSGNVLSIGGVVVVTILLLTWQLLAVAGYGLLARRELRRDPLGWFLLGALIAGWAGFLVIDHPSVSEGYFVYSVVPFSLAATGWLLATWTRAYAQPFRRAALLKIAAVAVLLGAVFAFILLTTDETPRGSQSHRILLVGRPLIAVFALTCVLVLVWSRLAKSRPAMACLGGILVLLTVLVVPAARTFEQNLHLNGGQQAQTYTSAPWWVYPDEQEAALWLAKNSAPTDIVASNTWCRPATQQGPGCDARGYIVSGIAGRRTFIEGWGYTSQAMVNQGVGGKPYTEQPSPWPDRVALTNQALYEPTAAVLHRLRDEYHVRWLYADLFDGPVSPELDKLAVLRHSEQRVRIYELTP</sequence>
<evidence type="ECO:0000313" key="3">
    <source>
        <dbReference type="Proteomes" id="UP000295818"/>
    </source>
</evidence>
<feature type="transmembrane region" description="Helical" evidence="1">
    <location>
        <begin position="524"/>
        <end position="546"/>
    </location>
</feature>
<proteinExistence type="predicted"/>
<feature type="transmembrane region" description="Helical" evidence="1">
    <location>
        <begin position="587"/>
        <end position="607"/>
    </location>
</feature>
<feature type="transmembrane region" description="Helical" evidence="1">
    <location>
        <begin position="288"/>
        <end position="308"/>
    </location>
</feature>
<feature type="transmembrane region" description="Helical" evidence="1">
    <location>
        <begin position="21"/>
        <end position="41"/>
    </location>
</feature>
<comment type="caution">
    <text evidence="2">The sequence shown here is derived from an EMBL/GenBank/DDBJ whole genome shotgun (WGS) entry which is preliminary data.</text>
</comment>
<evidence type="ECO:0008006" key="4">
    <source>
        <dbReference type="Google" id="ProtNLM"/>
    </source>
</evidence>
<feature type="transmembrane region" description="Helical" evidence="1">
    <location>
        <begin position="85"/>
        <end position="104"/>
    </location>
</feature>
<keyword evidence="1" id="KW-0812">Transmembrane</keyword>
<keyword evidence="1" id="KW-0472">Membrane</keyword>
<feature type="transmembrane region" description="Helical" evidence="1">
    <location>
        <begin position="256"/>
        <end position="276"/>
    </location>
</feature>
<feature type="transmembrane region" description="Helical" evidence="1">
    <location>
        <begin position="229"/>
        <end position="249"/>
    </location>
</feature>
<accession>A0ABY2B813</accession>
<keyword evidence="3" id="KW-1185">Reference proteome</keyword>
<feature type="transmembrane region" description="Helical" evidence="1">
    <location>
        <begin position="558"/>
        <end position="580"/>
    </location>
</feature>
<feature type="transmembrane region" description="Helical" evidence="1">
    <location>
        <begin position="492"/>
        <end position="512"/>
    </location>
</feature>
<feature type="transmembrane region" description="Helical" evidence="1">
    <location>
        <begin position="315"/>
        <end position="331"/>
    </location>
</feature>
<name>A0ABY2B813_9ACTN</name>
<gene>
    <name evidence="2" type="ORF">EV644_1335</name>
</gene>
<dbReference type="EMBL" id="SLWM01000033">
    <property type="protein sequence ID" value="TCO11110.1"/>
    <property type="molecule type" value="Genomic_DNA"/>
</dbReference>
<feature type="transmembrane region" description="Helical" evidence="1">
    <location>
        <begin position="428"/>
        <end position="455"/>
    </location>
</feature>
<organism evidence="2 3">
    <name type="scientific">Kribbella orskensis</name>
    <dbReference type="NCBI Taxonomy" id="2512216"/>
    <lineage>
        <taxon>Bacteria</taxon>
        <taxon>Bacillati</taxon>
        <taxon>Actinomycetota</taxon>
        <taxon>Actinomycetes</taxon>
        <taxon>Propionibacteriales</taxon>
        <taxon>Kribbellaceae</taxon>
        <taxon>Kribbella</taxon>
    </lineage>
</organism>
<evidence type="ECO:0000256" key="1">
    <source>
        <dbReference type="SAM" id="Phobius"/>
    </source>
</evidence>
<keyword evidence="1" id="KW-1133">Transmembrane helix</keyword>
<reference evidence="2 3" key="1">
    <citation type="journal article" date="2015" name="Stand. Genomic Sci.">
        <title>Genomic Encyclopedia of Bacterial and Archaeal Type Strains, Phase III: the genomes of soil and plant-associated and newly described type strains.</title>
        <authorList>
            <person name="Whitman W.B."/>
            <person name="Woyke T."/>
            <person name="Klenk H.P."/>
            <person name="Zhou Y."/>
            <person name="Lilburn T.G."/>
            <person name="Beck B.J."/>
            <person name="De Vos P."/>
            <person name="Vandamme P."/>
            <person name="Eisen J.A."/>
            <person name="Garrity G."/>
            <person name="Hugenholtz P."/>
            <person name="Kyrpides N.C."/>
        </authorList>
    </citation>
    <scope>NUCLEOTIDE SEQUENCE [LARGE SCALE GENOMIC DNA]</scope>
    <source>
        <strain evidence="2 3">VKM Ac-2538</strain>
    </source>
</reference>
<dbReference type="RefSeq" id="WP_241999379.1">
    <property type="nucleotide sequence ID" value="NZ_SLWM01000033.1"/>
</dbReference>